<proteinExistence type="predicted"/>
<reference evidence="1" key="1">
    <citation type="submission" date="2015-07" db="EMBL/GenBank/DDBJ databases">
        <title>Transcriptome Assembly of Anthurium amnicola.</title>
        <authorList>
            <person name="Suzuki J."/>
        </authorList>
    </citation>
    <scope>NUCLEOTIDE SEQUENCE</scope>
</reference>
<accession>A0A1D1ZL85</accession>
<organism evidence="1">
    <name type="scientific">Anthurium amnicola</name>
    <dbReference type="NCBI Taxonomy" id="1678845"/>
    <lineage>
        <taxon>Eukaryota</taxon>
        <taxon>Viridiplantae</taxon>
        <taxon>Streptophyta</taxon>
        <taxon>Embryophyta</taxon>
        <taxon>Tracheophyta</taxon>
        <taxon>Spermatophyta</taxon>
        <taxon>Magnoliopsida</taxon>
        <taxon>Liliopsida</taxon>
        <taxon>Araceae</taxon>
        <taxon>Pothoideae</taxon>
        <taxon>Potheae</taxon>
        <taxon>Anthurium</taxon>
    </lineage>
</organism>
<protein>
    <submittedName>
        <fullName evidence="1">UDP-N-acetylglucosamine 1-carboxyvinyltransferase</fullName>
    </submittedName>
</protein>
<keyword evidence="1" id="KW-0808">Transferase</keyword>
<sequence length="159" mass="17047">MIATKSYLSLLGSTPSASVNFSRRNHDSPFLLPFRRFVVPLQCLRDQVQEAKGRRRLSPICYGFRFSRCFESKAEEAEAAAGGAVGAAGGEPEVRASVREGGGGGGRAPHGHVLGPLRPLLLTSSPPPPNAYLRLLLTSRLRLFIPPFLSFVAAVVAGF</sequence>
<name>A0A1D1ZL85_9ARAE</name>
<dbReference type="AlphaFoldDB" id="A0A1D1ZL85"/>
<dbReference type="GO" id="GO:0016740">
    <property type="term" value="F:transferase activity"/>
    <property type="evidence" value="ECO:0007669"/>
    <property type="project" value="UniProtKB-KW"/>
</dbReference>
<dbReference type="EMBL" id="GDJX01000196">
    <property type="protein sequence ID" value="JAT67740.1"/>
    <property type="molecule type" value="Transcribed_RNA"/>
</dbReference>
<evidence type="ECO:0000313" key="1">
    <source>
        <dbReference type="EMBL" id="JAT67740.1"/>
    </source>
</evidence>
<gene>
    <name evidence="1" type="primary">murA_0</name>
    <name evidence="1" type="ORF">g.75793</name>
</gene>